<feature type="transmembrane region" description="Helical" evidence="2">
    <location>
        <begin position="203"/>
        <end position="224"/>
    </location>
</feature>
<reference evidence="3 4" key="1">
    <citation type="submission" date="2009-11" db="EMBL/GenBank/DDBJ databases">
        <title>Annotation of Allomyces macrogynus ATCC 38327.</title>
        <authorList>
            <consortium name="The Broad Institute Genome Sequencing Platform"/>
            <person name="Russ C."/>
            <person name="Cuomo C."/>
            <person name="Burger G."/>
            <person name="Gray M.W."/>
            <person name="Holland P.W.H."/>
            <person name="King N."/>
            <person name="Lang F.B.F."/>
            <person name="Roger A.J."/>
            <person name="Ruiz-Trillo I."/>
            <person name="Young S.K."/>
            <person name="Zeng Q."/>
            <person name="Gargeya S."/>
            <person name="Fitzgerald M."/>
            <person name="Haas B."/>
            <person name="Abouelleil A."/>
            <person name="Alvarado L."/>
            <person name="Arachchi H.M."/>
            <person name="Berlin A."/>
            <person name="Chapman S.B."/>
            <person name="Gearin G."/>
            <person name="Goldberg J."/>
            <person name="Griggs A."/>
            <person name="Gujja S."/>
            <person name="Hansen M."/>
            <person name="Heiman D."/>
            <person name="Howarth C."/>
            <person name="Larimer J."/>
            <person name="Lui A."/>
            <person name="MacDonald P.J.P."/>
            <person name="McCowen C."/>
            <person name="Montmayeur A."/>
            <person name="Murphy C."/>
            <person name="Neiman D."/>
            <person name="Pearson M."/>
            <person name="Priest M."/>
            <person name="Roberts A."/>
            <person name="Saif S."/>
            <person name="Shea T."/>
            <person name="Sisk P."/>
            <person name="Stolte C."/>
            <person name="Sykes S."/>
            <person name="Wortman J."/>
            <person name="Nusbaum C."/>
            <person name="Birren B."/>
        </authorList>
    </citation>
    <scope>NUCLEOTIDE SEQUENCE [LARGE SCALE GENOMIC DNA]</scope>
    <source>
        <strain evidence="3 4">ATCC 38327</strain>
    </source>
</reference>
<dbReference type="AlphaFoldDB" id="A0A0L0SKA4"/>
<dbReference type="VEuPathDB" id="FungiDB:AMAG_08071"/>
<dbReference type="OrthoDB" id="10421372at2759"/>
<gene>
    <name evidence="3" type="ORF">AMAG_08071</name>
</gene>
<dbReference type="EMBL" id="GG745341">
    <property type="protein sequence ID" value="KNE62893.1"/>
    <property type="molecule type" value="Genomic_DNA"/>
</dbReference>
<proteinExistence type="predicted"/>
<protein>
    <submittedName>
        <fullName evidence="3">Uncharacterized protein</fullName>
    </submittedName>
</protein>
<feature type="region of interest" description="Disordered" evidence="1">
    <location>
        <begin position="460"/>
        <end position="500"/>
    </location>
</feature>
<keyword evidence="2" id="KW-0812">Transmembrane</keyword>
<keyword evidence="2" id="KW-1133">Transmembrane helix</keyword>
<feature type="transmembrane region" description="Helical" evidence="2">
    <location>
        <begin position="420"/>
        <end position="438"/>
    </location>
</feature>
<keyword evidence="2" id="KW-0472">Membrane</keyword>
<evidence type="ECO:0000313" key="3">
    <source>
        <dbReference type="EMBL" id="KNE62893.1"/>
    </source>
</evidence>
<organism evidence="3 4">
    <name type="scientific">Allomyces macrogynus (strain ATCC 38327)</name>
    <name type="common">Allomyces javanicus var. macrogynus</name>
    <dbReference type="NCBI Taxonomy" id="578462"/>
    <lineage>
        <taxon>Eukaryota</taxon>
        <taxon>Fungi</taxon>
        <taxon>Fungi incertae sedis</taxon>
        <taxon>Blastocladiomycota</taxon>
        <taxon>Blastocladiomycetes</taxon>
        <taxon>Blastocladiales</taxon>
        <taxon>Blastocladiaceae</taxon>
        <taxon>Allomyces</taxon>
    </lineage>
</organism>
<feature type="compositionally biased region" description="Polar residues" evidence="1">
    <location>
        <begin position="26"/>
        <end position="37"/>
    </location>
</feature>
<reference evidence="4" key="2">
    <citation type="submission" date="2009-11" db="EMBL/GenBank/DDBJ databases">
        <title>The Genome Sequence of Allomyces macrogynus strain ATCC 38327.</title>
        <authorList>
            <consortium name="The Broad Institute Genome Sequencing Platform"/>
            <person name="Russ C."/>
            <person name="Cuomo C."/>
            <person name="Shea T."/>
            <person name="Young S.K."/>
            <person name="Zeng Q."/>
            <person name="Koehrsen M."/>
            <person name="Haas B."/>
            <person name="Borodovsky M."/>
            <person name="Guigo R."/>
            <person name="Alvarado L."/>
            <person name="Berlin A."/>
            <person name="Borenstein D."/>
            <person name="Chen Z."/>
            <person name="Engels R."/>
            <person name="Freedman E."/>
            <person name="Gellesch M."/>
            <person name="Goldberg J."/>
            <person name="Griggs A."/>
            <person name="Gujja S."/>
            <person name="Heiman D."/>
            <person name="Hepburn T."/>
            <person name="Howarth C."/>
            <person name="Jen D."/>
            <person name="Larson L."/>
            <person name="Lewis B."/>
            <person name="Mehta T."/>
            <person name="Park D."/>
            <person name="Pearson M."/>
            <person name="Roberts A."/>
            <person name="Saif S."/>
            <person name="Shenoy N."/>
            <person name="Sisk P."/>
            <person name="Stolte C."/>
            <person name="Sykes S."/>
            <person name="Walk T."/>
            <person name="White J."/>
            <person name="Yandava C."/>
            <person name="Burger G."/>
            <person name="Gray M.W."/>
            <person name="Holland P.W.H."/>
            <person name="King N."/>
            <person name="Lang F.B.F."/>
            <person name="Roger A.J."/>
            <person name="Ruiz-Trillo I."/>
            <person name="Lander E."/>
            <person name="Nusbaum C."/>
        </authorList>
    </citation>
    <scope>NUCLEOTIDE SEQUENCE [LARGE SCALE GENOMIC DNA]</scope>
    <source>
        <strain evidence="4">ATCC 38327</strain>
    </source>
</reference>
<feature type="region of interest" description="Disordered" evidence="1">
    <location>
        <begin position="1"/>
        <end position="99"/>
    </location>
</feature>
<evidence type="ECO:0000256" key="2">
    <source>
        <dbReference type="SAM" id="Phobius"/>
    </source>
</evidence>
<evidence type="ECO:0000313" key="4">
    <source>
        <dbReference type="Proteomes" id="UP000054350"/>
    </source>
</evidence>
<evidence type="ECO:0000256" key="1">
    <source>
        <dbReference type="SAM" id="MobiDB-lite"/>
    </source>
</evidence>
<accession>A0A0L0SKA4</accession>
<dbReference type="Proteomes" id="UP000054350">
    <property type="component" value="Unassembled WGS sequence"/>
</dbReference>
<feature type="region of interest" description="Disordered" evidence="1">
    <location>
        <begin position="229"/>
        <end position="267"/>
    </location>
</feature>
<feature type="compositionally biased region" description="Low complexity" evidence="1">
    <location>
        <begin position="56"/>
        <end position="94"/>
    </location>
</feature>
<keyword evidence="4" id="KW-1185">Reference proteome</keyword>
<name>A0A0L0SKA4_ALLM3</name>
<sequence length="500" mass="53214">MDSSTAAPLEPAERHARASPPPPAQELSSLKPSTASTAPPLRADWLHRSQPKNMSPAGGEAAAPAALPTAPASAGGARNRGPARARPSTTAAPSRDSDSIDHDLVIEALSQIRFRKPAAPAISPNWTRHIYGADPATILRAPPRSNTSTDTLGLETTRPRGITYHALHDLPRANRGAGKPTPLMGVISVGVVTRVDKRADGPFAAVLQMLAPGASEALVLAFIVRRKGERKKKTAKPDEATTTPAPDTEEGATEGTTAEATPPPPVENVVVDEYVPWREGHVVVVRNPIPLSALQPSAPPAIALRATHLPILGRTPDLRRCATPSCPRSTLRPNNAGADDAHCEMHELARVRASLNRRMELSGSATVPMTIAGAPSDAKSAADPIARAQYWWGERVVAAAESRRGAAVATSAARKKLIEYGAPFCFLFLFLFLYFWFFSESRGIVTDTARVDRPWPSAAASARSTCGGRGISPRKGCKTRRRTTSACSAKRNASRRPCRP</sequence>